<keyword evidence="5" id="KW-0732">Signal</keyword>
<dbReference type="InterPro" id="IPR041555">
    <property type="entry name" value="MG3"/>
</dbReference>
<dbReference type="InterPro" id="IPR011626">
    <property type="entry name" value="Alpha-macroglobulin_TED"/>
</dbReference>
<feature type="region of interest" description="Disordered" evidence="12">
    <location>
        <begin position="1622"/>
        <end position="1656"/>
    </location>
</feature>
<organism evidence="14 15">
    <name type="scientific">Saimiri boliviensis boliviensis</name>
    <name type="common">Bolivian squirrel monkey</name>
    <dbReference type="NCBI Taxonomy" id="39432"/>
    <lineage>
        <taxon>Eukaryota</taxon>
        <taxon>Metazoa</taxon>
        <taxon>Chordata</taxon>
        <taxon>Craniata</taxon>
        <taxon>Vertebrata</taxon>
        <taxon>Euteleostomi</taxon>
        <taxon>Mammalia</taxon>
        <taxon>Eutheria</taxon>
        <taxon>Euarchontoglires</taxon>
        <taxon>Primates</taxon>
        <taxon>Haplorrhini</taxon>
        <taxon>Platyrrhini</taxon>
        <taxon>Cebidae</taxon>
        <taxon>Saimiriinae</taxon>
        <taxon>Saimiri</taxon>
    </lineage>
</organism>
<feature type="region of interest" description="Disordered" evidence="12">
    <location>
        <begin position="1899"/>
        <end position="1925"/>
    </location>
</feature>
<dbReference type="Gene3D" id="2.60.40.1930">
    <property type="match status" value="1"/>
</dbReference>
<dbReference type="InterPro" id="IPR009048">
    <property type="entry name" value="A-macroglobulin_rcpt-bd"/>
</dbReference>
<proteinExistence type="inferred from homology"/>
<dbReference type="PANTHER" id="PTHR11412:SF139">
    <property type="entry name" value="C3 AND PZP-LIKE ALPHA-2-MACROGLOBULIN DOMAIN-CONTAINING PROTEIN 8"/>
    <property type="match status" value="1"/>
</dbReference>
<dbReference type="FunFam" id="2.60.40.1930:FF:000001">
    <property type="entry name" value="CD109 isoform 3"/>
    <property type="match status" value="1"/>
</dbReference>
<dbReference type="InterPro" id="IPR001599">
    <property type="entry name" value="Macroglobln_a2"/>
</dbReference>
<dbReference type="SUPFAM" id="SSF100895">
    <property type="entry name" value="Kazal-type serine protease inhibitors"/>
    <property type="match status" value="1"/>
</dbReference>
<dbReference type="Pfam" id="PF17791">
    <property type="entry name" value="MG3"/>
    <property type="match status" value="1"/>
</dbReference>
<dbReference type="Pfam" id="PF07678">
    <property type="entry name" value="TED_complement"/>
    <property type="match status" value="1"/>
</dbReference>
<evidence type="ECO:0000256" key="4">
    <source>
        <dbReference type="ARBA" id="ARBA00022690"/>
    </source>
</evidence>
<keyword evidence="10" id="KW-0082">Bait region</keyword>
<dbReference type="InterPro" id="IPR022041">
    <property type="entry name" value="Methyltransf_FA"/>
</dbReference>
<keyword evidence="9" id="KW-0325">Glycoprotein</keyword>
<accession>A0A2K6TA39</accession>
<dbReference type="InterPro" id="IPR002350">
    <property type="entry name" value="Kazal_dom"/>
</dbReference>
<feature type="compositionally biased region" description="Acidic residues" evidence="12">
    <location>
        <begin position="1906"/>
        <end position="1918"/>
    </location>
</feature>
<feature type="region of interest" description="Disordered" evidence="12">
    <location>
        <begin position="1"/>
        <end position="84"/>
    </location>
</feature>
<dbReference type="Pfam" id="PF07648">
    <property type="entry name" value="Kazal_2"/>
    <property type="match status" value="1"/>
</dbReference>
<keyword evidence="4" id="KW-0646">Protease inhibitor</keyword>
<dbReference type="SUPFAM" id="SSF49410">
    <property type="entry name" value="Alpha-macroglobulin receptor domain"/>
    <property type="match status" value="1"/>
</dbReference>
<dbReference type="InterPro" id="IPR002890">
    <property type="entry name" value="MG2"/>
</dbReference>
<dbReference type="PANTHER" id="PTHR11412">
    <property type="entry name" value="MACROGLOBULIN / COMPLEMENT"/>
    <property type="match status" value="1"/>
</dbReference>
<evidence type="ECO:0000256" key="11">
    <source>
        <dbReference type="SAM" id="Coils"/>
    </source>
</evidence>
<dbReference type="InterPro" id="IPR036058">
    <property type="entry name" value="Kazal_dom_sf"/>
</dbReference>
<dbReference type="SMART" id="SM01361">
    <property type="entry name" value="A2M_recep"/>
    <property type="match status" value="1"/>
</dbReference>
<dbReference type="InterPro" id="IPR013783">
    <property type="entry name" value="Ig-like_fold"/>
</dbReference>
<reference evidence="14" key="2">
    <citation type="submission" date="2025-09" db="UniProtKB">
        <authorList>
            <consortium name="Ensembl"/>
        </authorList>
    </citation>
    <scope>IDENTIFICATION</scope>
</reference>
<dbReference type="Pfam" id="PF00207">
    <property type="entry name" value="A2M"/>
    <property type="match status" value="1"/>
</dbReference>
<evidence type="ECO:0000256" key="8">
    <source>
        <dbReference type="ARBA" id="ARBA00023157"/>
    </source>
</evidence>
<dbReference type="Gene3D" id="3.30.60.30">
    <property type="match status" value="1"/>
</dbReference>
<dbReference type="CDD" id="cd02897">
    <property type="entry name" value="A2M_2"/>
    <property type="match status" value="1"/>
</dbReference>
<dbReference type="InterPro" id="IPR047565">
    <property type="entry name" value="Alpha-macroglob_thiol-ester_cl"/>
</dbReference>
<evidence type="ECO:0000256" key="5">
    <source>
        <dbReference type="ARBA" id="ARBA00022729"/>
    </source>
</evidence>
<feature type="domain" description="Kazal-like" evidence="13">
    <location>
        <begin position="1819"/>
        <end position="1866"/>
    </location>
</feature>
<keyword evidence="8" id="KW-1015">Disulfide bond</keyword>
<dbReference type="InterPro" id="IPR019742">
    <property type="entry name" value="MacrogloblnA2_CS"/>
</dbReference>
<dbReference type="PROSITE" id="PS51465">
    <property type="entry name" value="KAZAL_2"/>
    <property type="match status" value="1"/>
</dbReference>
<dbReference type="SMART" id="SM00280">
    <property type="entry name" value="KAZAL"/>
    <property type="match status" value="1"/>
</dbReference>
<feature type="region of interest" description="Disordered" evidence="12">
    <location>
        <begin position="115"/>
        <end position="142"/>
    </location>
</feature>
<dbReference type="InterPro" id="IPR050473">
    <property type="entry name" value="A2M/Complement_sys"/>
</dbReference>
<evidence type="ECO:0000256" key="1">
    <source>
        <dbReference type="ARBA" id="ARBA00004613"/>
    </source>
</evidence>
<dbReference type="PROSITE" id="PS00477">
    <property type="entry name" value="ALPHA_2_MACROGLOBULIN"/>
    <property type="match status" value="1"/>
</dbReference>
<dbReference type="Ensembl" id="ENSSBOT00000033313.1">
    <property type="protein sequence ID" value="ENSSBOP00000016507.1"/>
    <property type="gene ID" value="ENSSBOG00000024896.1"/>
</dbReference>
<dbReference type="CDD" id="cd00104">
    <property type="entry name" value="KAZAL_FS"/>
    <property type="match status" value="1"/>
</dbReference>
<dbReference type="GeneTree" id="ENSGT00940000162399"/>
<dbReference type="Proteomes" id="UP000233220">
    <property type="component" value="Unplaced"/>
</dbReference>
<evidence type="ECO:0000256" key="6">
    <source>
        <dbReference type="ARBA" id="ARBA00022900"/>
    </source>
</evidence>
<keyword evidence="11" id="KW-0175">Coiled coil</keyword>
<evidence type="ECO:0000256" key="2">
    <source>
        <dbReference type="ARBA" id="ARBA00010952"/>
    </source>
</evidence>
<dbReference type="Gene3D" id="2.60.40.10">
    <property type="entry name" value="Immunoglobulins"/>
    <property type="match status" value="2"/>
</dbReference>
<sequence length="1925" mass="212116">MADSSGRGAGKPATGPTHPGSAKKKEKRVQGGRVVESRYLQYEKKTAQKAPAGDGSQTRGKTSEGGRKSSLLHKSKADSSGVAKGDLQSTLLEGHGTAPPDLDLSAINDKSIIRKTPQLAKTIPKKPESTSFSAPRKKSPDLSEAMEMMESQTLLLTLLTVKMENNLAEFERRAEKNLLIMCKEKEKLQKKAHELKRRLLLSQRKRELADVLDAQVQMLSPFEAVAKRFREQYRTFATALDTTRHELPVRSIHLEGDGQQLLDALQRELTTTQRLLGELDIGKSEENVQVLDLLSELRDVAVKKDLELRRGYLIAAPSVFRVGVEEVISVTIFNSPREVMVKAQLVAQGEPVVQSQGAILDKGTIKLKVPTGLQGQALLKVWGRGQQAEEGLLFHNQTSVTVDGRGASVFIQTDKPVYRPQHRVLISIFTVSPDLRPINEKLEAYILDPRGSRMMEWSRLKPFCCGITNVSFPLSDQPVLGEWWIFVEMQGHTYNRSFEVQKYVLPKFELLIDPPRYIRDLDACETGTVWARYTFGKPVAGALMINMTVNGVGYYSHEVGRPVLRTTKILGSQDFDICVRDMIPVDVPEHFRGRVSIWATVTSVDGSQQVAFDDSTPVQRQLVDIRYSKDTRKQFKPGLAYVGKVELSYPDGSPAEGVTVQIKAELTPKDNIYTSEAVSQGGLVGFEIPSIPTSAQHVWLETKVTALNGKPMGAQYLPSYLSLGSWYSPSQCYLQLQPPSHPLQVFQELEDYDVSDSFGVTREDGPFWWAGLTAQRRRRSSIFPWPWGVTKDSGFAFTETGLVVMTDRVSLNHRQDGGLYTDEAVPAFQPHTGSLVAAAPSRYPHRTEKRKRTFFPETWIWHCLNISDPSGEETLSVKVPDSITSWVGEAVALSTSQGLGIAEPSLLKTFKPFFVDFTLPALIIRGEQVKIPLSVYNYLGTCVEVYMKLSVPKGIQFVGHPGKRHLTKKMCVASGEAEPTWVVLSFSDLGLNNITAKALAHEDTSCCRDGRSSKHPEESHADRRVPIGVDHVRRSVMVEAEGVPRAYTYSAFFCPNERVHISTPNKYEFQYVQRPLRLTRFDVTVRAHNDARVSLSSGPQDTAGMIEIVLGGHQNTRSWISTSKMGEPVASAHTAKILSWDEFRTFWISWHGGLIQVGHGPEPSNESVIVSWTLPRPPEVQFIGFSTGWGSMGEFRIWRKMEVDESYSEAFTLGVPHGAIPGSERAAASIIGDVMGPTLNHLTNLLRLPFGCGEQNMVHFAPNVFVLKYLQKTQQLSPEVERETADYLVQGYQRQLTYKRQDGSYSAFGERDASGSMWLTAFVLKSFAQARSFIFVDPRELAVTKGWIIQQQQADGSFPAVGRVLNKDIQGGIHGTVPLTAYVVAALLEIGTASEEERGSIDKARHFLESAAPLATDPYSCALTTYALTLLRSPAAPDALRTLRSLAIMRDGVTHWSLADSWDVDKSTFLSFGDRVSQSVVSAEVEMTAYALLTYTLLGDVAAALPVVKWLSHQRNALGGFSSTQDTCVALQALAEYAILSYAGSINLTVSLASTNLDYQETFELHGTNQKVLQMAAIPSLPTGLFVSAKGDGCCLMQIDVTYNVPDPVAKPAFQLLVSLQEPEAQERPPPMPASSAEGPRGDWPPADDDDPASDQHHQEYHVVLEVCTRWLHPGSSNMAVLQVPLLSGFRADIESLEQLLLDKHMGMKRYEVAGRRVLFYFDEIPSRCLTCVRFRALRECVVGRTSPLPVSVYDYYEPAFEATRFYNVSARSPLAQELCSGPACNEVERAPARGPGWFPGESGSAVAPEDGAAIARCGCDHDCSAQGDPVCGSDGVVYASACRLWEAACRQAAPLKPAPPSRCTLEQLLPVSVSSTNGDDLASAALGHPQQDVRLRLSGAGLEVVDSDPEPEGEAEDSQSGFSS</sequence>
<name>A0A2K6TA39_SAIBB</name>
<dbReference type="Pfam" id="PF12248">
    <property type="entry name" value="Methyltransf_FA"/>
    <property type="match status" value="1"/>
</dbReference>
<dbReference type="Gene3D" id="2.60.120.1540">
    <property type="match status" value="1"/>
</dbReference>
<dbReference type="Gene3D" id="2.60.40.1940">
    <property type="match status" value="1"/>
</dbReference>
<comment type="subcellular location">
    <subcellularLocation>
        <location evidence="1">Secreted</location>
    </subcellularLocation>
</comment>
<dbReference type="Gene3D" id="2.20.130.20">
    <property type="match status" value="1"/>
</dbReference>
<reference evidence="14" key="1">
    <citation type="submission" date="2025-08" db="UniProtKB">
        <authorList>
            <consortium name="Ensembl"/>
        </authorList>
    </citation>
    <scope>IDENTIFICATION</scope>
</reference>
<evidence type="ECO:0000256" key="7">
    <source>
        <dbReference type="ARBA" id="ARBA00022966"/>
    </source>
</evidence>
<evidence type="ECO:0000259" key="13">
    <source>
        <dbReference type="PROSITE" id="PS51465"/>
    </source>
</evidence>
<dbReference type="FunFam" id="2.20.130.20:FF:000005">
    <property type="entry name" value="Complement 4B (Chido blood group)"/>
    <property type="match status" value="1"/>
</dbReference>
<dbReference type="InterPro" id="IPR036595">
    <property type="entry name" value="A-macroglobulin_rcpt-bd_sf"/>
</dbReference>
<dbReference type="InterPro" id="IPR041813">
    <property type="entry name" value="A2M_TED"/>
</dbReference>
<evidence type="ECO:0000256" key="12">
    <source>
        <dbReference type="SAM" id="MobiDB-lite"/>
    </source>
</evidence>
<dbReference type="GO" id="GO:0004867">
    <property type="term" value="F:serine-type endopeptidase inhibitor activity"/>
    <property type="evidence" value="ECO:0007669"/>
    <property type="project" value="UniProtKB-KW"/>
</dbReference>
<feature type="coiled-coil region" evidence="11">
    <location>
        <begin position="178"/>
        <end position="205"/>
    </location>
</feature>
<keyword evidence="6" id="KW-0722">Serine protease inhibitor</keyword>
<dbReference type="GO" id="GO:0005615">
    <property type="term" value="C:extracellular space"/>
    <property type="evidence" value="ECO:0007669"/>
    <property type="project" value="InterPro"/>
</dbReference>
<protein>
    <submittedName>
        <fullName evidence="14">C3 and PZP like alpha-2-macroglobulin domain containing 8</fullName>
    </submittedName>
</protein>
<gene>
    <name evidence="14" type="primary">CPAMD8</name>
</gene>
<evidence type="ECO:0000313" key="15">
    <source>
        <dbReference type="Proteomes" id="UP000233220"/>
    </source>
</evidence>
<dbReference type="SUPFAM" id="SSF81296">
    <property type="entry name" value="E set domains"/>
    <property type="match status" value="1"/>
</dbReference>
<keyword evidence="15" id="KW-1185">Reference proteome</keyword>
<dbReference type="Gene3D" id="2.60.40.690">
    <property type="entry name" value="Alpha-macroglobulin, receptor-binding domain"/>
    <property type="match status" value="1"/>
</dbReference>
<dbReference type="InterPro" id="IPR008930">
    <property type="entry name" value="Terpenoid_cyclase/PrenylTrfase"/>
</dbReference>
<dbReference type="Pfam" id="PF07677">
    <property type="entry name" value="A2M_recep"/>
    <property type="match status" value="1"/>
</dbReference>
<dbReference type="Pfam" id="PF17789">
    <property type="entry name" value="MG4"/>
    <property type="match status" value="1"/>
</dbReference>
<evidence type="ECO:0000256" key="10">
    <source>
        <dbReference type="ARBA" id="ARBA00023248"/>
    </source>
</evidence>
<dbReference type="Pfam" id="PF01835">
    <property type="entry name" value="MG2"/>
    <property type="match status" value="1"/>
</dbReference>
<dbReference type="Gene3D" id="1.50.10.20">
    <property type="match status" value="1"/>
</dbReference>
<dbReference type="SMART" id="SM01360">
    <property type="entry name" value="A2M"/>
    <property type="match status" value="1"/>
</dbReference>
<comment type="similarity">
    <text evidence="2">Belongs to the protease inhibitor I39 (alpha-2-macroglobulin) family.</text>
</comment>
<evidence type="ECO:0000313" key="14">
    <source>
        <dbReference type="Ensembl" id="ENSSBOP00000016507.1"/>
    </source>
</evidence>
<evidence type="ECO:0000256" key="3">
    <source>
        <dbReference type="ARBA" id="ARBA00022525"/>
    </source>
</evidence>
<dbReference type="FunFam" id="1.50.10.20:FF:000001">
    <property type="entry name" value="CD109 isoform 1"/>
    <property type="match status" value="1"/>
</dbReference>
<dbReference type="SUPFAM" id="SSF48239">
    <property type="entry name" value="Terpenoid cyclases/Protein prenyltransferases"/>
    <property type="match status" value="1"/>
</dbReference>
<keyword evidence="7" id="KW-0882">Thioester bond</keyword>
<dbReference type="InterPro" id="IPR014756">
    <property type="entry name" value="Ig_E-set"/>
</dbReference>
<keyword evidence="3" id="KW-0964">Secreted</keyword>
<evidence type="ECO:0000256" key="9">
    <source>
        <dbReference type="ARBA" id="ARBA00023180"/>
    </source>
</evidence>
<dbReference type="SMART" id="SM01419">
    <property type="entry name" value="Thiol-ester_cl"/>
    <property type="match status" value="1"/>
</dbReference>
<dbReference type="InterPro" id="IPR040839">
    <property type="entry name" value="MG4"/>
</dbReference>